<feature type="transmembrane region" description="Helical" evidence="6">
    <location>
        <begin position="41"/>
        <end position="61"/>
    </location>
</feature>
<feature type="transmembrane region" description="Helical" evidence="6">
    <location>
        <begin position="187"/>
        <end position="206"/>
    </location>
</feature>
<dbReference type="AlphaFoldDB" id="A0AA51NCM3"/>
<feature type="transmembrane region" description="Helical" evidence="6">
    <location>
        <begin position="461"/>
        <end position="481"/>
    </location>
</feature>
<accession>A0AA51NCM3</accession>
<keyword evidence="3 6" id="KW-0812">Transmembrane</keyword>
<sequence length="492" mass="56012">MNPLKKLASEAGLYGLPSILGRVLNYLLVPIHTGVFMREQFGTIGVLYAYAAFLNIIYTYGMETAYFRFTTKEKSESYYSNAFTAVLLTSVLFSGSIFIFANQIIQFLELDVQTYIVRYLAVIFFVDAIVAIPFAKLRLAHKARKFAFARISSIVLNIIFNLCFLMLFPFLAKNGWMNWATQEPYDIGYVFLANLLANLSMVFILYKEIFMQKLQFHWPKVKKMLVYALPILIMGLAGISVEQLDKIIFTHILPENFYDDKTAKAALGVYMASFKLSIFMALAIQAFRYAGEPFFFSQAEDKEAPELFAKVLYYFVSLSLVIWVGVSLNADLIGRIFLSGDEYREALFLVPILLFGKLFFGIYINLSIWFKVTDKTYYGVYISVVGGIVALIGNILLIPVLGYTGAALTSVLAYFSMMIYCYFSGQKHFKIPYPVGKISLNILIAGIIIVAFFYLKPSSVWLNYGLGLLITLLYIGLMFLYERKRIFSEKLK</sequence>
<evidence type="ECO:0000256" key="5">
    <source>
        <dbReference type="ARBA" id="ARBA00023136"/>
    </source>
</evidence>
<keyword evidence="8" id="KW-1185">Reference proteome</keyword>
<comment type="subcellular location">
    <subcellularLocation>
        <location evidence="1">Cell membrane</location>
        <topology evidence="1">Multi-pass membrane protein</topology>
    </subcellularLocation>
</comment>
<organism evidence="7 8">
    <name type="scientific">Marivirga salinarum</name>
    <dbReference type="NCBI Taxonomy" id="3059078"/>
    <lineage>
        <taxon>Bacteria</taxon>
        <taxon>Pseudomonadati</taxon>
        <taxon>Bacteroidota</taxon>
        <taxon>Cytophagia</taxon>
        <taxon>Cytophagales</taxon>
        <taxon>Marivirgaceae</taxon>
        <taxon>Marivirga</taxon>
    </lineage>
</organism>
<evidence type="ECO:0000256" key="6">
    <source>
        <dbReference type="SAM" id="Phobius"/>
    </source>
</evidence>
<evidence type="ECO:0000313" key="8">
    <source>
        <dbReference type="Proteomes" id="UP001230496"/>
    </source>
</evidence>
<feature type="transmembrane region" description="Helical" evidence="6">
    <location>
        <begin position="346"/>
        <end position="366"/>
    </location>
</feature>
<evidence type="ECO:0000256" key="4">
    <source>
        <dbReference type="ARBA" id="ARBA00022989"/>
    </source>
</evidence>
<dbReference type="InterPro" id="IPR050833">
    <property type="entry name" value="Poly_Biosynth_Transport"/>
</dbReference>
<dbReference type="Proteomes" id="UP001230496">
    <property type="component" value="Chromosome"/>
</dbReference>
<name>A0AA51NCM3_9BACT</name>
<feature type="transmembrane region" description="Helical" evidence="6">
    <location>
        <begin position="12"/>
        <end position="29"/>
    </location>
</feature>
<feature type="transmembrane region" description="Helical" evidence="6">
    <location>
        <begin position="435"/>
        <end position="455"/>
    </location>
</feature>
<feature type="transmembrane region" description="Helical" evidence="6">
    <location>
        <begin position="265"/>
        <end position="287"/>
    </location>
</feature>
<feature type="transmembrane region" description="Helical" evidence="6">
    <location>
        <begin position="82"/>
        <end position="104"/>
    </location>
</feature>
<evidence type="ECO:0000256" key="2">
    <source>
        <dbReference type="ARBA" id="ARBA00022475"/>
    </source>
</evidence>
<feature type="transmembrane region" description="Helical" evidence="6">
    <location>
        <begin position="226"/>
        <end position="245"/>
    </location>
</feature>
<evidence type="ECO:0000313" key="7">
    <source>
        <dbReference type="EMBL" id="WMN12922.1"/>
    </source>
</evidence>
<protein>
    <submittedName>
        <fullName evidence="7">Polysaccharide biosynthesis C-terminal domain-containing protein</fullName>
    </submittedName>
</protein>
<feature type="transmembrane region" description="Helical" evidence="6">
    <location>
        <begin position="307"/>
        <end position="326"/>
    </location>
</feature>
<keyword evidence="5 6" id="KW-0472">Membrane</keyword>
<reference evidence="7 8" key="1">
    <citation type="submission" date="2023-08" db="EMBL/GenBank/DDBJ databases">
        <title>Comparative genomics and taxonomic characterization of three novel marine species of genus Marivirga.</title>
        <authorList>
            <person name="Muhammad N."/>
            <person name="Kim S.-G."/>
        </authorList>
    </citation>
    <scope>NUCLEOTIDE SEQUENCE [LARGE SCALE GENOMIC DNA]</scope>
    <source>
        <strain evidence="7 8">BDSF4-3</strain>
    </source>
</reference>
<dbReference type="Pfam" id="PF13440">
    <property type="entry name" value="Polysacc_synt_3"/>
    <property type="match status" value="1"/>
</dbReference>
<keyword evidence="2" id="KW-1003">Cell membrane</keyword>
<dbReference type="KEGG" id="msaa:QYS49_35010"/>
<proteinExistence type="predicted"/>
<dbReference type="RefSeq" id="WP_308351305.1">
    <property type="nucleotide sequence ID" value="NZ_CP129971.1"/>
</dbReference>
<gene>
    <name evidence="7" type="ORF">QYS49_35010</name>
</gene>
<evidence type="ECO:0000256" key="3">
    <source>
        <dbReference type="ARBA" id="ARBA00022692"/>
    </source>
</evidence>
<dbReference type="PANTHER" id="PTHR30250:SF11">
    <property type="entry name" value="O-ANTIGEN TRANSPORTER-RELATED"/>
    <property type="match status" value="1"/>
</dbReference>
<feature type="transmembrane region" description="Helical" evidence="6">
    <location>
        <begin position="116"/>
        <end position="135"/>
    </location>
</feature>
<evidence type="ECO:0000256" key="1">
    <source>
        <dbReference type="ARBA" id="ARBA00004651"/>
    </source>
</evidence>
<dbReference type="GO" id="GO:0005886">
    <property type="term" value="C:plasma membrane"/>
    <property type="evidence" value="ECO:0007669"/>
    <property type="project" value="UniProtKB-SubCell"/>
</dbReference>
<keyword evidence="4 6" id="KW-1133">Transmembrane helix</keyword>
<feature type="transmembrane region" description="Helical" evidence="6">
    <location>
        <begin position="403"/>
        <end position="423"/>
    </location>
</feature>
<feature type="transmembrane region" description="Helical" evidence="6">
    <location>
        <begin position="378"/>
        <end position="397"/>
    </location>
</feature>
<feature type="transmembrane region" description="Helical" evidence="6">
    <location>
        <begin position="147"/>
        <end position="167"/>
    </location>
</feature>
<dbReference type="EMBL" id="CP129971">
    <property type="protein sequence ID" value="WMN12922.1"/>
    <property type="molecule type" value="Genomic_DNA"/>
</dbReference>
<dbReference type="PANTHER" id="PTHR30250">
    <property type="entry name" value="PST FAMILY PREDICTED COLANIC ACID TRANSPORTER"/>
    <property type="match status" value="1"/>
</dbReference>